<protein>
    <submittedName>
        <fullName evidence="2">DUF5694 domain-containing protein</fullName>
    </submittedName>
</protein>
<reference evidence="2 3" key="1">
    <citation type="submission" date="2023-12" db="EMBL/GenBank/DDBJ databases">
        <title>Stenotrophomonas guangdongensis sp. nov., isolated from wilted pepper plants (Capsicum annuum).</title>
        <authorList>
            <person name="Qiu M."/>
            <person name="Li Y."/>
            <person name="Liu Q."/>
            <person name="Zhang X."/>
            <person name="Huang Y."/>
            <person name="Guo R."/>
            <person name="Hu M."/>
            <person name="Zhou J."/>
            <person name="Zhou X."/>
        </authorList>
    </citation>
    <scope>NUCLEOTIDE SEQUENCE [LARGE SCALE GENOMIC DNA]</scope>
    <source>
        <strain evidence="2 3">MH1</strain>
    </source>
</reference>
<sequence>MGQGVIQGMLGRNLLIGTALAGCLLAGAAQAQGFEPRTHKGPRHGVPNEVAVLGTAHLAGLPDTFDPASLAGLLDRLANWQPRAIAIEAVSGLQCDMLSRQPSRYALTMHDYCPDVSAAAKATGLDIPAANAAAETLLATWPAQPTAMQRRRLAATFLAAGERDSALVQWLRLPAAERHAGDGLDEELVNALEALRASRNENTVIAATLAARLGHERLWPMDDHSSDRYGPDPKAYVAAIRKAWDNPANARRSAMFGGIEAQIDTPEKALALYRHYNGPEMAPIAFESDYGAALEEPSPQGYGRLYVTSWETRNLRMAANIRDLMGPTSGMRTLVIVGASHKAYLDTYLDQMHDVRIVDVPTLLK</sequence>
<dbReference type="EMBL" id="JAYFUH010000249">
    <property type="protein sequence ID" value="MEA5668712.1"/>
    <property type="molecule type" value="Genomic_DNA"/>
</dbReference>
<dbReference type="Pfam" id="PF18950">
    <property type="entry name" value="DUF5694"/>
    <property type="match status" value="1"/>
</dbReference>
<evidence type="ECO:0000313" key="2">
    <source>
        <dbReference type="EMBL" id="MEA5668712.1"/>
    </source>
</evidence>
<keyword evidence="1" id="KW-0732">Signal</keyword>
<dbReference type="Proteomes" id="UP001301653">
    <property type="component" value="Unassembled WGS sequence"/>
</dbReference>
<organism evidence="2 3">
    <name type="scientific">Stenotrophomonas capsici</name>
    <dbReference type="NCBI Taxonomy" id="3110230"/>
    <lineage>
        <taxon>Bacteria</taxon>
        <taxon>Pseudomonadati</taxon>
        <taxon>Pseudomonadota</taxon>
        <taxon>Gammaproteobacteria</taxon>
        <taxon>Lysobacterales</taxon>
        <taxon>Lysobacteraceae</taxon>
        <taxon>Stenotrophomonas</taxon>
    </lineage>
</organism>
<dbReference type="InterPro" id="IPR043749">
    <property type="entry name" value="DUF5694"/>
</dbReference>
<comment type="caution">
    <text evidence="2">The sequence shown here is derived from an EMBL/GenBank/DDBJ whole genome shotgun (WGS) entry which is preliminary data.</text>
</comment>
<keyword evidence="3" id="KW-1185">Reference proteome</keyword>
<feature type="chain" id="PRO_5045333233" evidence="1">
    <location>
        <begin position="32"/>
        <end position="365"/>
    </location>
</feature>
<evidence type="ECO:0000256" key="1">
    <source>
        <dbReference type="SAM" id="SignalP"/>
    </source>
</evidence>
<proteinExistence type="predicted"/>
<dbReference type="RefSeq" id="WP_323439251.1">
    <property type="nucleotide sequence ID" value="NZ_JAYFUH010000249.1"/>
</dbReference>
<evidence type="ECO:0000313" key="3">
    <source>
        <dbReference type="Proteomes" id="UP001301653"/>
    </source>
</evidence>
<feature type="signal peptide" evidence="1">
    <location>
        <begin position="1"/>
        <end position="31"/>
    </location>
</feature>
<name>A0ABU5V688_9GAMM</name>
<accession>A0ABU5V688</accession>
<gene>
    <name evidence="2" type="ORF">VA603_14290</name>
</gene>